<evidence type="ECO:0000313" key="2">
    <source>
        <dbReference type="Proteomes" id="UP000183567"/>
    </source>
</evidence>
<dbReference type="EMBL" id="LVVM01005747">
    <property type="protein sequence ID" value="OJA09852.1"/>
    <property type="molecule type" value="Genomic_DNA"/>
</dbReference>
<gene>
    <name evidence="1" type="ORF">AZE42_08280</name>
</gene>
<sequence length="29" mass="3347">MPPPFRFTSVLLLFRTRVGQNVQSSQALR</sequence>
<name>A0A1J8QDK8_9AGAM</name>
<proteinExistence type="predicted"/>
<keyword evidence="2" id="KW-1185">Reference proteome</keyword>
<protein>
    <submittedName>
        <fullName evidence="1">Uncharacterized protein</fullName>
    </submittedName>
</protein>
<dbReference type="Proteomes" id="UP000183567">
    <property type="component" value="Unassembled WGS sequence"/>
</dbReference>
<dbReference type="AlphaFoldDB" id="A0A1J8QDK8"/>
<organism evidence="1 2">
    <name type="scientific">Rhizopogon vesiculosus</name>
    <dbReference type="NCBI Taxonomy" id="180088"/>
    <lineage>
        <taxon>Eukaryota</taxon>
        <taxon>Fungi</taxon>
        <taxon>Dikarya</taxon>
        <taxon>Basidiomycota</taxon>
        <taxon>Agaricomycotina</taxon>
        <taxon>Agaricomycetes</taxon>
        <taxon>Agaricomycetidae</taxon>
        <taxon>Boletales</taxon>
        <taxon>Suillineae</taxon>
        <taxon>Rhizopogonaceae</taxon>
        <taxon>Rhizopogon</taxon>
    </lineage>
</organism>
<accession>A0A1J8QDK8</accession>
<evidence type="ECO:0000313" key="1">
    <source>
        <dbReference type="EMBL" id="OJA09852.1"/>
    </source>
</evidence>
<comment type="caution">
    <text evidence="1">The sequence shown here is derived from an EMBL/GenBank/DDBJ whole genome shotgun (WGS) entry which is preliminary data.</text>
</comment>
<reference evidence="1 2" key="1">
    <citation type="submission" date="2016-03" db="EMBL/GenBank/DDBJ databases">
        <title>Comparative genomics of the ectomycorrhizal sister species Rhizopogon vinicolor and Rhizopogon vesiculosus (Basidiomycota: Boletales) reveals a divergence of the mating type B locus.</title>
        <authorList>
            <person name="Mujic A.B."/>
            <person name="Kuo A."/>
            <person name="Tritt A."/>
            <person name="Lipzen A."/>
            <person name="Chen C."/>
            <person name="Johnson J."/>
            <person name="Sharma A."/>
            <person name="Barry K."/>
            <person name="Grigoriev I.V."/>
            <person name="Spatafora J.W."/>
        </authorList>
    </citation>
    <scope>NUCLEOTIDE SEQUENCE [LARGE SCALE GENOMIC DNA]</scope>
    <source>
        <strain evidence="1 2">AM-OR11-056</strain>
    </source>
</reference>